<dbReference type="Proteomes" id="UP000663860">
    <property type="component" value="Unassembled WGS sequence"/>
</dbReference>
<keyword evidence="8" id="KW-0505">Motor protein</keyword>
<dbReference type="GO" id="GO:0004674">
    <property type="term" value="F:protein serine/threonine kinase activity"/>
    <property type="evidence" value="ECO:0007669"/>
    <property type="project" value="TreeGrafter"/>
</dbReference>
<evidence type="ECO:0000259" key="12">
    <source>
        <dbReference type="PROSITE" id="PS51456"/>
    </source>
</evidence>
<dbReference type="SMART" id="SM00242">
    <property type="entry name" value="MYSc"/>
    <property type="match status" value="1"/>
</dbReference>
<dbReference type="GO" id="GO:0016459">
    <property type="term" value="C:myosin complex"/>
    <property type="evidence" value="ECO:0007669"/>
    <property type="project" value="UniProtKB-KW"/>
</dbReference>
<evidence type="ECO:0000256" key="1">
    <source>
        <dbReference type="ARBA" id="ARBA00004245"/>
    </source>
</evidence>
<dbReference type="InterPro" id="IPR036961">
    <property type="entry name" value="Kinesin_motor_dom_sf"/>
</dbReference>
<accession>A0A815U3U0</accession>
<dbReference type="InterPro" id="IPR052409">
    <property type="entry name" value="Myosin-III_kinase_activity"/>
</dbReference>
<evidence type="ECO:0000256" key="8">
    <source>
        <dbReference type="ARBA" id="ARBA00023175"/>
    </source>
</evidence>
<feature type="non-terminal residue" evidence="13">
    <location>
        <position position="1"/>
    </location>
</feature>
<dbReference type="Gene3D" id="3.40.850.10">
    <property type="entry name" value="Kinesin motor domain"/>
    <property type="match status" value="1"/>
</dbReference>
<reference evidence="13" key="1">
    <citation type="submission" date="2021-02" db="EMBL/GenBank/DDBJ databases">
        <authorList>
            <person name="Nowell W R."/>
        </authorList>
    </citation>
    <scope>NUCLEOTIDE SEQUENCE</scope>
</reference>
<keyword evidence="9" id="KW-0206">Cytoskeleton</keyword>
<dbReference type="Gene3D" id="1.20.58.530">
    <property type="match status" value="1"/>
</dbReference>
<dbReference type="GO" id="GO:0042995">
    <property type="term" value="C:cell projection"/>
    <property type="evidence" value="ECO:0007669"/>
    <property type="project" value="UniProtKB-SubCell"/>
</dbReference>
<comment type="caution">
    <text evidence="11">Lacks conserved residue(s) required for the propagation of feature annotation.</text>
</comment>
<comment type="caution">
    <text evidence="13">The sequence shown here is derived from an EMBL/GenBank/DDBJ whole genome shotgun (WGS) entry which is preliminary data.</text>
</comment>
<dbReference type="Pfam" id="PF00063">
    <property type="entry name" value="Myosin_head"/>
    <property type="match status" value="1"/>
</dbReference>
<comment type="subcellular location">
    <subcellularLocation>
        <location evidence="2">Cell projection</location>
    </subcellularLocation>
    <subcellularLocation>
        <location evidence="1">Cytoplasm</location>
        <location evidence="1">Cytoskeleton</location>
    </subcellularLocation>
</comment>
<dbReference type="PANTHER" id="PTHR46256:SF3">
    <property type="entry name" value="MYOSIN MOTOR DOMAIN-CONTAINING PROTEIN"/>
    <property type="match status" value="1"/>
</dbReference>
<comment type="similarity">
    <text evidence="11">Belongs to the TRAFAC class myosin-kinesin ATPase superfamily. Myosin family.</text>
</comment>
<dbReference type="InterPro" id="IPR001609">
    <property type="entry name" value="Myosin_head_motor_dom-like"/>
</dbReference>
<sequence length="172" mass="19675">QDHDALKIAILDIFGFENFSRNSFEQLCINIANEQIQYYFNQHVFACERQEYINENLTVLPLPAKMDFTFYDNRPLLDMFLNKPVGILALIDEESRFPKATDFTLVDKLNANFSNSPLYIRSKSSFSSSSISSSSSSTHQSIPSFSIIHFAGQVQYDARGFLEKNCDYLAPE</sequence>
<name>A0A815U3U0_9BILA</name>
<organism evidence="13 14">
    <name type="scientific">Adineta steineri</name>
    <dbReference type="NCBI Taxonomy" id="433720"/>
    <lineage>
        <taxon>Eukaryota</taxon>
        <taxon>Metazoa</taxon>
        <taxon>Spiralia</taxon>
        <taxon>Gnathifera</taxon>
        <taxon>Rotifera</taxon>
        <taxon>Eurotatoria</taxon>
        <taxon>Bdelloidea</taxon>
        <taxon>Adinetida</taxon>
        <taxon>Adinetidae</taxon>
        <taxon>Adineta</taxon>
    </lineage>
</organism>
<protein>
    <recommendedName>
        <fullName evidence="12">Myosin motor domain-containing protein</fullName>
    </recommendedName>
</protein>
<keyword evidence="10" id="KW-0966">Cell projection</keyword>
<evidence type="ECO:0000256" key="3">
    <source>
        <dbReference type="ARBA" id="ARBA00022490"/>
    </source>
</evidence>
<dbReference type="GO" id="GO:0030832">
    <property type="term" value="P:regulation of actin filament length"/>
    <property type="evidence" value="ECO:0007669"/>
    <property type="project" value="TreeGrafter"/>
</dbReference>
<evidence type="ECO:0000256" key="4">
    <source>
        <dbReference type="ARBA" id="ARBA00022737"/>
    </source>
</evidence>
<dbReference type="PROSITE" id="PS51456">
    <property type="entry name" value="MYOSIN_MOTOR"/>
    <property type="match status" value="1"/>
</dbReference>
<keyword evidence="5" id="KW-0547">Nucleotide-binding</keyword>
<evidence type="ECO:0000313" key="13">
    <source>
        <dbReference type="EMBL" id="CAF1512446.1"/>
    </source>
</evidence>
<dbReference type="GO" id="GO:0000146">
    <property type="term" value="F:microfilament motor activity"/>
    <property type="evidence" value="ECO:0007669"/>
    <property type="project" value="TreeGrafter"/>
</dbReference>
<keyword evidence="7 11" id="KW-0518">Myosin</keyword>
<keyword evidence="6" id="KW-0067">ATP-binding</keyword>
<evidence type="ECO:0000256" key="9">
    <source>
        <dbReference type="ARBA" id="ARBA00023212"/>
    </source>
</evidence>
<evidence type="ECO:0000256" key="10">
    <source>
        <dbReference type="ARBA" id="ARBA00023273"/>
    </source>
</evidence>
<dbReference type="GO" id="GO:0005524">
    <property type="term" value="F:ATP binding"/>
    <property type="evidence" value="ECO:0007669"/>
    <property type="project" value="UniProtKB-KW"/>
</dbReference>
<evidence type="ECO:0000256" key="11">
    <source>
        <dbReference type="PROSITE-ProRule" id="PRU00782"/>
    </source>
</evidence>
<dbReference type="EMBL" id="CAJNOE010004422">
    <property type="protein sequence ID" value="CAF1512446.1"/>
    <property type="molecule type" value="Genomic_DNA"/>
</dbReference>
<evidence type="ECO:0000256" key="5">
    <source>
        <dbReference type="ARBA" id="ARBA00022741"/>
    </source>
</evidence>
<keyword evidence="4" id="KW-0677">Repeat</keyword>
<feature type="domain" description="Myosin motor" evidence="12">
    <location>
        <begin position="1"/>
        <end position="172"/>
    </location>
</feature>
<evidence type="ECO:0000313" key="14">
    <source>
        <dbReference type="Proteomes" id="UP000663860"/>
    </source>
</evidence>
<gene>
    <name evidence="13" type="ORF">IZO911_LOCUS45523</name>
</gene>
<evidence type="ECO:0000256" key="2">
    <source>
        <dbReference type="ARBA" id="ARBA00004316"/>
    </source>
</evidence>
<dbReference type="PANTHER" id="PTHR46256">
    <property type="entry name" value="AGAP011099-PA"/>
    <property type="match status" value="1"/>
</dbReference>
<keyword evidence="3" id="KW-0963">Cytoplasm</keyword>
<proteinExistence type="inferred from homology"/>
<dbReference type="PRINTS" id="PR00193">
    <property type="entry name" value="MYOSINHEAVY"/>
</dbReference>
<keyword evidence="11" id="KW-0009">Actin-binding</keyword>
<evidence type="ECO:0000256" key="7">
    <source>
        <dbReference type="ARBA" id="ARBA00023123"/>
    </source>
</evidence>
<dbReference type="AlphaFoldDB" id="A0A815U3U0"/>
<dbReference type="InterPro" id="IPR027417">
    <property type="entry name" value="P-loop_NTPase"/>
</dbReference>
<dbReference type="GO" id="GO:0003779">
    <property type="term" value="F:actin binding"/>
    <property type="evidence" value="ECO:0007669"/>
    <property type="project" value="UniProtKB-KW"/>
</dbReference>
<dbReference type="SUPFAM" id="SSF52540">
    <property type="entry name" value="P-loop containing nucleoside triphosphate hydrolases"/>
    <property type="match status" value="1"/>
</dbReference>
<feature type="non-terminal residue" evidence="13">
    <location>
        <position position="172"/>
    </location>
</feature>
<evidence type="ECO:0000256" key="6">
    <source>
        <dbReference type="ARBA" id="ARBA00022840"/>
    </source>
</evidence>